<reference evidence="1" key="1">
    <citation type="submission" date="2024-04" db="EMBL/GenBank/DDBJ databases">
        <authorList>
            <consortium name="Molecular Ecology Group"/>
        </authorList>
    </citation>
    <scope>NUCLEOTIDE SEQUENCE</scope>
</reference>
<dbReference type="Proteomes" id="UP001497644">
    <property type="component" value="Chromosome 3"/>
</dbReference>
<gene>
    <name evidence="1" type="ORF">LPLAT_LOCUS7381</name>
</gene>
<proteinExistence type="predicted"/>
<evidence type="ECO:0000313" key="1">
    <source>
        <dbReference type="EMBL" id="CAL1681334.1"/>
    </source>
</evidence>
<accession>A0AAV2NLP2</accession>
<sequence>MFRKTKTRLEREGEFKGIKFFKEYYNKEAKQVWFKCTNEPRGLITMVNRLRANHYNLKESLARKNYIEDAICECEKEMQDIYHLVFRCERLEEAKNELYRMLEKLEITYPYNIDDWLKNVRIKPLKAVWTFLNKIGKII</sequence>
<organism evidence="1 2">
    <name type="scientific">Lasius platythorax</name>
    <dbReference type="NCBI Taxonomy" id="488582"/>
    <lineage>
        <taxon>Eukaryota</taxon>
        <taxon>Metazoa</taxon>
        <taxon>Ecdysozoa</taxon>
        <taxon>Arthropoda</taxon>
        <taxon>Hexapoda</taxon>
        <taxon>Insecta</taxon>
        <taxon>Pterygota</taxon>
        <taxon>Neoptera</taxon>
        <taxon>Endopterygota</taxon>
        <taxon>Hymenoptera</taxon>
        <taxon>Apocrita</taxon>
        <taxon>Aculeata</taxon>
        <taxon>Formicoidea</taxon>
        <taxon>Formicidae</taxon>
        <taxon>Formicinae</taxon>
        <taxon>Lasius</taxon>
        <taxon>Lasius</taxon>
    </lineage>
</organism>
<dbReference type="EMBL" id="OZ034826">
    <property type="protein sequence ID" value="CAL1681334.1"/>
    <property type="molecule type" value="Genomic_DNA"/>
</dbReference>
<dbReference type="AlphaFoldDB" id="A0AAV2NLP2"/>
<protein>
    <recommendedName>
        <fullName evidence="3">Reverse transcriptase zinc-binding domain-containing protein</fullName>
    </recommendedName>
</protein>
<evidence type="ECO:0000313" key="2">
    <source>
        <dbReference type="Proteomes" id="UP001497644"/>
    </source>
</evidence>
<evidence type="ECO:0008006" key="3">
    <source>
        <dbReference type="Google" id="ProtNLM"/>
    </source>
</evidence>
<name>A0AAV2NLP2_9HYME</name>
<keyword evidence="2" id="KW-1185">Reference proteome</keyword>